<dbReference type="InterPro" id="IPR039426">
    <property type="entry name" value="TonB-dep_rcpt-like"/>
</dbReference>
<dbReference type="NCBIfam" id="NF010048">
    <property type="entry name" value="PRK13524.1"/>
    <property type="match status" value="1"/>
</dbReference>
<feature type="domain" description="TonB-dependent receptor plug" evidence="12">
    <location>
        <begin position="82"/>
        <end position="195"/>
    </location>
</feature>
<keyword evidence="13" id="KW-0614">Plasmid</keyword>
<keyword evidence="14" id="KW-1185">Reference proteome</keyword>
<evidence type="ECO:0000313" key="14">
    <source>
        <dbReference type="Proteomes" id="UP000219050"/>
    </source>
</evidence>
<dbReference type="NCBIfam" id="NF010051">
    <property type="entry name" value="PRK13528.1"/>
    <property type="match status" value="1"/>
</dbReference>
<dbReference type="GO" id="GO:0042912">
    <property type="term" value="F:colicin transmembrane transporter activity"/>
    <property type="evidence" value="ECO:0007669"/>
    <property type="project" value="TreeGrafter"/>
</dbReference>
<name>A0A291M3P9_9RHOB</name>
<keyword evidence="7 8" id="KW-0998">Cell outer membrane</keyword>
<dbReference type="PROSITE" id="PS52016">
    <property type="entry name" value="TONB_DEPENDENT_REC_3"/>
    <property type="match status" value="1"/>
</dbReference>
<dbReference type="Pfam" id="PF00593">
    <property type="entry name" value="TonB_dep_Rec_b-barrel"/>
    <property type="match status" value="1"/>
</dbReference>
<dbReference type="GO" id="GO:0044718">
    <property type="term" value="P:siderophore transmembrane transport"/>
    <property type="evidence" value="ECO:0007669"/>
    <property type="project" value="TreeGrafter"/>
</dbReference>
<organism evidence="13 14">
    <name type="scientific">Pacificitalea manganoxidans</name>
    <dbReference type="NCBI Taxonomy" id="1411902"/>
    <lineage>
        <taxon>Bacteria</taxon>
        <taxon>Pseudomonadati</taxon>
        <taxon>Pseudomonadota</taxon>
        <taxon>Alphaproteobacteria</taxon>
        <taxon>Rhodobacterales</taxon>
        <taxon>Paracoccaceae</taxon>
        <taxon>Pacificitalea</taxon>
    </lineage>
</organism>
<evidence type="ECO:0000256" key="7">
    <source>
        <dbReference type="ARBA" id="ARBA00023237"/>
    </source>
</evidence>
<protein>
    <submittedName>
        <fullName evidence="13">TonB-dependent siderophore receptor</fullName>
    </submittedName>
</protein>
<keyword evidence="6 8" id="KW-0472">Membrane</keyword>
<reference evidence="13 14" key="1">
    <citation type="submission" date="2017-05" db="EMBL/GenBank/DDBJ databases">
        <title>Comparative genomic and metabolic analysis of manganese-oxidizing mechanisms in Celeribater manganoxidans DY25T: its adaption to the environment of polymetallic nodule.</title>
        <authorList>
            <person name="Wang X."/>
        </authorList>
    </citation>
    <scope>NUCLEOTIDE SEQUENCE [LARGE SCALE GENOMIC DNA]</scope>
    <source>
        <strain evidence="13 14">DY25</strain>
        <plasmid evidence="14">pdy25-a</plasmid>
    </source>
</reference>
<evidence type="ECO:0000259" key="11">
    <source>
        <dbReference type="Pfam" id="PF00593"/>
    </source>
</evidence>
<keyword evidence="5 9" id="KW-0798">TonB box</keyword>
<proteinExistence type="inferred from homology"/>
<evidence type="ECO:0000256" key="10">
    <source>
        <dbReference type="SAM" id="MobiDB-lite"/>
    </source>
</evidence>
<dbReference type="SUPFAM" id="SSF56935">
    <property type="entry name" value="Porins"/>
    <property type="match status" value="1"/>
</dbReference>
<dbReference type="AlphaFoldDB" id="A0A291M3P9"/>
<dbReference type="InterPro" id="IPR058134">
    <property type="entry name" value="PirA/FepA/PfeA"/>
</dbReference>
<evidence type="ECO:0000256" key="8">
    <source>
        <dbReference type="PROSITE-ProRule" id="PRU01360"/>
    </source>
</evidence>
<keyword evidence="13" id="KW-0675">Receptor</keyword>
<evidence type="ECO:0000256" key="2">
    <source>
        <dbReference type="ARBA" id="ARBA00022448"/>
    </source>
</evidence>
<gene>
    <name evidence="13" type="ORF">CBW24_15525</name>
</gene>
<geneLocation type="plasmid" evidence="14">
    <name>pdy25-a</name>
</geneLocation>
<dbReference type="GO" id="GO:0042931">
    <property type="term" value="F:enterobactin transmembrane transporter activity"/>
    <property type="evidence" value="ECO:0007669"/>
    <property type="project" value="TreeGrafter"/>
</dbReference>
<keyword evidence="2 8" id="KW-0813">Transport</keyword>
<evidence type="ECO:0000256" key="4">
    <source>
        <dbReference type="ARBA" id="ARBA00022692"/>
    </source>
</evidence>
<dbReference type="CDD" id="cd01347">
    <property type="entry name" value="ligand_gated_channel"/>
    <property type="match status" value="1"/>
</dbReference>
<dbReference type="EMBL" id="CP021405">
    <property type="protein sequence ID" value="ATI43559.1"/>
    <property type="molecule type" value="Genomic_DNA"/>
</dbReference>
<comment type="similarity">
    <text evidence="8 9">Belongs to the TonB-dependent receptor family.</text>
</comment>
<evidence type="ECO:0000256" key="6">
    <source>
        <dbReference type="ARBA" id="ARBA00023136"/>
    </source>
</evidence>
<feature type="region of interest" description="Disordered" evidence="10">
    <location>
        <begin position="435"/>
        <end position="458"/>
    </location>
</feature>
<dbReference type="Gene3D" id="2.40.170.20">
    <property type="entry name" value="TonB-dependent receptor, beta-barrel domain"/>
    <property type="match status" value="1"/>
</dbReference>
<dbReference type="PANTHER" id="PTHR30069">
    <property type="entry name" value="TONB-DEPENDENT OUTER MEMBRANE RECEPTOR"/>
    <property type="match status" value="1"/>
</dbReference>
<accession>A0A291M3P9</accession>
<evidence type="ECO:0000256" key="3">
    <source>
        <dbReference type="ARBA" id="ARBA00022452"/>
    </source>
</evidence>
<sequence>MCASRVLATPPALPSFRSCHPSLGRMLATTALGGFVMLSGMAAQAQVQTAAAPEQAETGDDAYLGTIVINAASEELKQALGASTITAEDIQDYLITNDVAELVKTQPGVNLTGNTPTGQRGNNRQIDLRGMGPENTLILIDGRPALSRNSVRMGRSGERDTRGDSNWVPASAIERIEVIRGPAAARYGSGAAGGVVNIITKAPVERETTATFFTELPESEDEGATYRANVVTSGPITDVLSFRSYLNLNKTEGDDPDINAAATEDGESVAAGSEGVTNVDVSTLLEFRPDAANTWGVELGYSRQGNLYAADALFQSVDTEVSEGTTLADLAGEETNVLQRTTLALTHRGDYDFGKSNSFLQWEHTDNRRLSEGLAGGGEGRINSEEEYNTALLDNVTAKTEWDLYSNAFGINQTFTLGAEYRGEFLDDPTSVTQDLGLDEGEEIDGTTTDPDDRDGTPSAHLIGFYVEDNMMLSDSFMLTPGLRVDYHSEAGVNWSPSLNASWEATPEITVKAGISRAFKAPNLYQLNPDYVYRTRGNGCPVSYPSLGGGCDILGNPDLEHELSWNKEIGIAYRNNDGWNAGLTYFRNDYENKIGASLTPVAVVGDTQVFRWENTPEAIVEGLEGNLRVPLREDLSWSTNATVMLRSENLETGQPLSLVPDYTINSQLDWQYRDNWTFNLAVNHYGRIQSPDTSVTNGGEIENNEDRDPYTLVNLTTTYGFDNGFSLQAGVKNLFNTEIYREGTSNNAGANTYNEPGRSFIVSLSKTF</sequence>
<comment type="subcellular location">
    <subcellularLocation>
        <location evidence="1 8">Cell outer membrane</location>
        <topology evidence="1 8">Multi-pass membrane protein</topology>
    </subcellularLocation>
</comment>
<dbReference type="InterPro" id="IPR037066">
    <property type="entry name" value="Plug_dom_sf"/>
</dbReference>
<dbReference type="InterPro" id="IPR012910">
    <property type="entry name" value="Plug_dom"/>
</dbReference>
<dbReference type="Pfam" id="PF07715">
    <property type="entry name" value="Plug"/>
    <property type="match status" value="1"/>
</dbReference>
<evidence type="ECO:0000256" key="9">
    <source>
        <dbReference type="RuleBase" id="RU003357"/>
    </source>
</evidence>
<dbReference type="Proteomes" id="UP000219050">
    <property type="component" value="Plasmid pDY25-A"/>
</dbReference>
<evidence type="ECO:0000256" key="5">
    <source>
        <dbReference type="ARBA" id="ARBA00023077"/>
    </source>
</evidence>
<dbReference type="GO" id="GO:0015344">
    <property type="term" value="F:siderophore uptake transmembrane transporter activity"/>
    <property type="evidence" value="ECO:0007669"/>
    <property type="project" value="TreeGrafter"/>
</dbReference>
<keyword evidence="4 8" id="KW-0812">Transmembrane</keyword>
<dbReference type="InterPro" id="IPR036942">
    <property type="entry name" value="Beta-barrel_TonB_sf"/>
</dbReference>
<evidence type="ECO:0000256" key="1">
    <source>
        <dbReference type="ARBA" id="ARBA00004571"/>
    </source>
</evidence>
<dbReference type="GO" id="GO:0009279">
    <property type="term" value="C:cell outer membrane"/>
    <property type="evidence" value="ECO:0007669"/>
    <property type="project" value="UniProtKB-SubCell"/>
</dbReference>
<feature type="compositionally biased region" description="Acidic residues" evidence="10">
    <location>
        <begin position="437"/>
        <end position="453"/>
    </location>
</feature>
<dbReference type="Gene3D" id="2.170.130.10">
    <property type="entry name" value="TonB-dependent receptor, plug domain"/>
    <property type="match status" value="1"/>
</dbReference>
<keyword evidence="3 8" id="KW-1134">Transmembrane beta strand</keyword>
<feature type="domain" description="TonB-dependent receptor-like beta-barrel" evidence="11">
    <location>
        <begin position="297"/>
        <end position="734"/>
    </location>
</feature>
<dbReference type="KEGG" id="cmag:CBW24_15525"/>
<dbReference type="InterPro" id="IPR000531">
    <property type="entry name" value="Beta-barrel_TonB"/>
</dbReference>
<evidence type="ECO:0000313" key="13">
    <source>
        <dbReference type="EMBL" id="ATI43559.1"/>
    </source>
</evidence>
<evidence type="ECO:0000259" key="12">
    <source>
        <dbReference type="Pfam" id="PF07715"/>
    </source>
</evidence>
<dbReference type="PANTHER" id="PTHR30069:SF51">
    <property type="entry name" value="FERRIENTEROBACTIN RECEPTOR"/>
    <property type="match status" value="1"/>
</dbReference>